<evidence type="ECO:0000259" key="7">
    <source>
        <dbReference type="Pfam" id="PF19290"/>
    </source>
</evidence>
<dbReference type="EMBL" id="JANRMI010000005">
    <property type="protein sequence ID" value="MDG0818032.1"/>
    <property type="molecule type" value="Genomic_DNA"/>
</dbReference>
<name>A0ABT6DMB6_9BACT</name>
<evidence type="ECO:0000259" key="6">
    <source>
        <dbReference type="Pfam" id="PF19289"/>
    </source>
</evidence>
<dbReference type="InterPro" id="IPR045570">
    <property type="entry name" value="Metalloprtase-TldD/E_cen_dom"/>
</dbReference>
<keyword evidence="2" id="KW-0645">Protease</keyword>
<dbReference type="Proteomes" id="UP001152321">
    <property type="component" value="Unassembled WGS sequence"/>
</dbReference>
<reference evidence="8" key="1">
    <citation type="submission" date="2022-08" db="EMBL/GenBank/DDBJ databases">
        <title>Novel Bdellovibrio Species Isolated from Svalbard: Designation Bdellovibrio svalbardensis.</title>
        <authorList>
            <person name="Mitchell R.J."/>
            <person name="Choi S.Y."/>
        </authorList>
    </citation>
    <scope>NUCLEOTIDE SEQUENCE</scope>
    <source>
        <strain evidence="8">PAP01</strain>
    </source>
</reference>
<dbReference type="InterPro" id="IPR045569">
    <property type="entry name" value="Metalloprtase-TldD/E_C"/>
</dbReference>
<comment type="caution">
    <text evidence="8">The sequence shown here is derived from an EMBL/GenBank/DDBJ whole genome shotgun (WGS) entry which is preliminary data.</text>
</comment>
<sequence length="462" mass="50106">MIIQPQILTKALDAALSTGADFADIFVEDTYSSNLTVLNSKADQAIVGQLYGAGIRLFFGHEIVYVTTNDLSETGLVKAALNAAQSRGSGEAKKSMPLMQVPFDSIHTFGEKPWEMNRDKKFQWLNSIDQHARNRNSAVTQVEAGLNEKFQRVQIANSRGLIAYDERAYSRIRLETFVEHMGVKESSADNEGHMGTSDLFDRVDLQKFTHENVDRAMRLTTAQYAPAGEMPVVIDNSFGGVIFHEACGHGLETTSVAKGASVFAGKLGQKIANECVNAIDDGTIENGWGSLNMDDEGNKTKRTTLIENGVLKSYIVDEMGAIQTGYEKTGSGRRQSYKYAPASRMRNTFIGAGKDSFEDMIRDVDYGLYAKKMGGGSVNPGTGDYNFQVQEGYIIRNGRVEEVVKGACLIGRGIDTLGKITKVSKDLKLATGMCGSVSGSIPAAVGQPQILVSSLMVGGRAK</sequence>
<dbReference type="PANTHER" id="PTHR30624">
    <property type="entry name" value="UNCHARACTERIZED PROTEIN TLDD AND PMBA"/>
    <property type="match status" value="1"/>
</dbReference>
<dbReference type="Pfam" id="PF19290">
    <property type="entry name" value="PmbA_TldD_2nd"/>
    <property type="match status" value="1"/>
</dbReference>
<organism evidence="8 9">
    <name type="scientific">Bdellovibrio svalbardensis</name>
    <dbReference type="NCBI Taxonomy" id="2972972"/>
    <lineage>
        <taxon>Bacteria</taxon>
        <taxon>Pseudomonadati</taxon>
        <taxon>Bdellovibrionota</taxon>
        <taxon>Bdellovibrionia</taxon>
        <taxon>Bdellovibrionales</taxon>
        <taxon>Pseudobdellovibrionaceae</taxon>
        <taxon>Bdellovibrio</taxon>
    </lineage>
</organism>
<evidence type="ECO:0000313" key="9">
    <source>
        <dbReference type="Proteomes" id="UP001152321"/>
    </source>
</evidence>
<accession>A0ABT6DMB6</accession>
<dbReference type="Pfam" id="PF19289">
    <property type="entry name" value="PmbA_TldD_3rd"/>
    <property type="match status" value="1"/>
</dbReference>
<evidence type="ECO:0000256" key="4">
    <source>
        <dbReference type="ARBA" id="ARBA00023049"/>
    </source>
</evidence>
<dbReference type="InterPro" id="IPR035068">
    <property type="entry name" value="TldD/PmbA_N"/>
</dbReference>
<dbReference type="InterPro" id="IPR002510">
    <property type="entry name" value="Metalloprtase-TldD/E_N"/>
</dbReference>
<comment type="similarity">
    <text evidence="1">Belongs to the peptidase U62 family.</text>
</comment>
<dbReference type="Pfam" id="PF01523">
    <property type="entry name" value="PmbA_TldD_1st"/>
    <property type="match status" value="1"/>
</dbReference>
<dbReference type="Gene3D" id="3.30.2290.10">
    <property type="entry name" value="PmbA/TldD superfamily"/>
    <property type="match status" value="1"/>
</dbReference>
<proteinExistence type="inferred from homology"/>
<dbReference type="InterPro" id="IPR025502">
    <property type="entry name" value="TldD"/>
</dbReference>
<feature type="domain" description="Metalloprotease TldD/E C-terminal" evidence="6">
    <location>
        <begin position="228"/>
        <end position="459"/>
    </location>
</feature>
<feature type="domain" description="Metalloprotease TldD/E N-terminal" evidence="5">
    <location>
        <begin position="23"/>
        <end position="85"/>
    </location>
</feature>
<dbReference type="InterPro" id="IPR051463">
    <property type="entry name" value="Peptidase_U62_metallo"/>
</dbReference>
<dbReference type="RefSeq" id="WP_277579508.1">
    <property type="nucleotide sequence ID" value="NZ_JANRMI010000005.1"/>
</dbReference>
<feature type="domain" description="Metalloprotease TldD/E central" evidence="7">
    <location>
        <begin position="112"/>
        <end position="219"/>
    </location>
</feature>
<protein>
    <submittedName>
        <fullName evidence="8">TldD/PmbA family protein</fullName>
    </submittedName>
</protein>
<keyword evidence="9" id="KW-1185">Reference proteome</keyword>
<evidence type="ECO:0000256" key="2">
    <source>
        <dbReference type="ARBA" id="ARBA00022670"/>
    </source>
</evidence>
<keyword evidence="4" id="KW-0482">Metalloprotease</keyword>
<keyword evidence="3" id="KW-0378">Hydrolase</keyword>
<evidence type="ECO:0000313" key="8">
    <source>
        <dbReference type="EMBL" id="MDG0818032.1"/>
    </source>
</evidence>
<evidence type="ECO:0000256" key="1">
    <source>
        <dbReference type="ARBA" id="ARBA00005836"/>
    </source>
</evidence>
<dbReference type="PANTHER" id="PTHR30624:SF4">
    <property type="entry name" value="METALLOPROTEASE TLDD"/>
    <property type="match status" value="1"/>
</dbReference>
<gene>
    <name evidence="8" type="ORF">NWE73_16735</name>
</gene>
<dbReference type="PIRSF" id="PIRSF004919">
    <property type="entry name" value="TldD"/>
    <property type="match status" value="1"/>
</dbReference>
<dbReference type="SUPFAM" id="SSF111283">
    <property type="entry name" value="Putative modulator of DNA gyrase, PmbA/TldD"/>
    <property type="match status" value="1"/>
</dbReference>
<evidence type="ECO:0000259" key="5">
    <source>
        <dbReference type="Pfam" id="PF01523"/>
    </source>
</evidence>
<dbReference type="InterPro" id="IPR036059">
    <property type="entry name" value="TldD/PmbA_sf"/>
</dbReference>
<evidence type="ECO:0000256" key="3">
    <source>
        <dbReference type="ARBA" id="ARBA00022801"/>
    </source>
</evidence>